<proteinExistence type="predicted"/>
<dbReference type="Proteomes" id="UP000253083">
    <property type="component" value="Unassembled WGS sequence"/>
</dbReference>
<dbReference type="RefSeq" id="WP_113952261.1">
    <property type="nucleotide sequence ID" value="NZ_QNRT01000001.1"/>
</dbReference>
<dbReference type="OrthoDB" id="9806840at2"/>
<name>A0A395JMD9_9GAMM</name>
<organism evidence="1 2">
    <name type="scientific">Arenicella xantha</name>
    <dbReference type="NCBI Taxonomy" id="644221"/>
    <lineage>
        <taxon>Bacteria</taxon>
        <taxon>Pseudomonadati</taxon>
        <taxon>Pseudomonadota</taxon>
        <taxon>Gammaproteobacteria</taxon>
        <taxon>Arenicellales</taxon>
        <taxon>Arenicellaceae</taxon>
        <taxon>Arenicella</taxon>
    </lineage>
</organism>
<dbReference type="AlphaFoldDB" id="A0A395JMD9"/>
<dbReference type="InterPro" id="IPR009380">
    <property type="entry name" value="DUF1036"/>
</dbReference>
<evidence type="ECO:0000313" key="2">
    <source>
        <dbReference type="Proteomes" id="UP000253083"/>
    </source>
</evidence>
<sequence length="213" mass="24114">MRGLAYYLIILCGLWSTCSQARLELCNRTDLVLMVAVGYDTTDDRTVSEGWWKVYPGNCEVPVDVALLKGSYYLHAESNPRSTMPDDAFSWGEEKPLCVQLADFRIPDGNQCSADQIAIQFNQVDKNWRNSNKIDIFYAKRSYADRFETQVAGIQRLLSMLGYDVGDEFGRLNENTVAALNQIGQSKGVFGLNFDQLFPVLEQLIAHKHKLDN</sequence>
<dbReference type="Pfam" id="PF06282">
    <property type="entry name" value="DUF1036"/>
    <property type="match status" value="1"/>
</dbReference>
<keyword evidence="2" id="KW-1185">Reference proteome</keyword>
<comment type="caution">
    <text evidence="1">The sequence shown here is derived from an EMBL/GenBank/DDBJ whole genome shotgun (WGS) entry which is preliminary data.</text>
</comment>
<accession>A0A395JMD9</accession>
<evidence type="ECO:0000313" key="1">
    <source>
        <dbReference type="EMBL" id="RBP52627.1"/>
    </source>
</evidence>
<gene>
    <name evidence="1" type="ORF">DFR28_1017</name>
</gene>
<dbReference type="EMBL" id="QNRT01000001">
    <property type="protein sequence ID" value="RBP52627.1"/>
    <property type="molecule type" value="Genomic_DNA"/>
</dbReference>
<dbReference type="InParanoid" id="A0A395JMD9"/>
<reference evidence="1 2" key="1">
    <citation type="submission" date="2018-06" db="EMBL/GenBank/DDBJ databases">
        <title>Genomic Encyclopedia of Type Strains, Phase IV (KMG-IV): sequencing the most valuable type-strain genomes for metagenomic binning, comparative biology and taxonomic classification.</title>
        <authorList>
            <person name="Goeker M."/>
        </authorList>
    </citation>
    <scope>NUCLEOTIDE SEQUENCE [LARGE SCALE GENOMIC DNA]</scope>
    <source>
        <strain evidence="1 2">DSM 24032</strain>
    </source>
</reference>
<protein>
    <submittedName>
        <fullName evidence="1">Uncharacterized protein DUF1036</fullName>
    </submittedName>
</protein>